<reference evidence="1" key="2">
    <citation type="journal article" date="2015" name="Fish Shellfish Immunol.">
        <title>Early steps in the European eel (Anguilla anguilla)-Vibrio vulnificus interaction in the gills: Role of the RtxA13 toxin.</title>
        <authorList>
            <person name="Callol A."/>
            <person name="Pajuelo D."/>
            <person name="Ebbesson L."/>
            <person name="Teles M."/>
            <person name="MacKenzie S."/>
            <person name="Amaro C."/>
        </authorList>
    </citation>
    <scope>NUCLEOTIDE SEQUENCE</scope>
</reference>
<reference evidence="1" key="1">
    <citation type="submission" date="2014-11" db="EMBL/GenBank/DDBJ databases">
        <authorList>
            <person name="Amaro Gonzalez C."/>
        </authorList>
    </citation>
    <scope>NUCLEOTIDE SEQUENCE</scope>
</reference>
<evidence type="ECO:0000313" key="1">
    <source>
        <dbReference type="EMBL" id="JAH86023.1"/>
    </source>
</evidence>
<dbReference type="EMBL" id="GBXM01022554">
    <property type="protein sequence ID" value="JAH86023.1"/>
    <property type="molecule type" value="Transcribed_RNA"/>
</dbReference>
<sequence length="22" mass="2476">MKTPEYSIASTCIIFLAILHHS</sequence>
<accession>A0A0E9W955</accession>
<protein>
    <submittedName>
        <fullName evidence="1">Uncharacterized protein</fullName>
    </submittedName>
</protein>
<organism evidence="1">
    <name type="scientific">Anguilla anguilla</name>
    <name type="common">European freshwater eel</name>
    <name type="synonym">Muraena anguilla</name>
    <dbReference type="NCBI Taxonomy" id="7936"/>
    <lineage>
        <taxon>Eukaryota</taxon>
        <taxon>Metazoa</taxon>
        <taxon>Chordata</taxon>
        <taxon>Craniata</taxon>
        <taxon>Vertebrata</taxon>
        <taxon>Euteleostomi</taxon>
        <taxon>Actinopterygii</taxon>
        <taxon>Neopterygii</taxon>
        <taxon>Teleostei</taxon>
        <taxon>Anguilliformes</taxon>
        <taxon>Anguillidae</taxon>
        <taxon>Anguilla</taxon>
    </lineage>
</organism>
<proteinExistence type="predicted"/>
<name>A0A0E9W955_ANGAN</name>
<dbReference type="AlphaFoldDB" id="A0A0E9W955"/>